<keyword evidence="4" id="KW-1185">Reference proteome</keyword>
<keyword evidence="1" id="KW-0812">Transmembrane</keyword>
<feature type="transmembrane region" description="Helical" evidence="1">
    <location>
        <begin position="101"/>
        <end position="118"/>
    </location>
</feature>
<dbReference type="AlphaFoldDB" id="A0A934R8P8"/>
<dbReference type="Proteomes" id="UP000658278">
    <property type="component" value="Unassembled WGS sequence"/>
</dbReference>
<dbReference type="InterPro" id="IPR050248">
    <property type="entry name" value="Polysacc_deacetylase_ArnD"/>
</dbReference>
<protein>
    <submittedName>
        <fullName evidence="3">Polysaccharide deacetylase family protein</fullName>
    </submittedName>
</protein>
<sequence>MKRETIRAMDNRAVSPWFKVFGGAGPAVQAERVRRAEGSALHRLEWITLGVAFPLVIGMAAFDGLWRWAGAWPAALLVVPATFLLMHVLAFGLRLGNPLRAFWVWSLLLGAWSGWMVARGGETPVAWVAWAWLLWLVMQVPALLVLGWRSLMGVAGVPGLVFRGVLALVVHGAMVVIWWREGWQAGLACGMVICGFWALCVFRPASRIFGPVARRVEGRGPLLTIDDGPHPQDTPLILDLLDKHGVKAVFFVVGDKVREFPELAREIVARGHELGNHTMTHPQGSMWIIGPWKTWREISECQKTIEEVAGVRPRWFRAPVGHRNYFTHPVTSALGLEVMAWTRRAFDAVLGDVDGIVRRLTKDLRDGDVLLMHEATPVASQLAERVIEKCKVEES</sequence>
<organism evidence="3 4">
    <name type="scientific">Haloferula rosea</name>
    <dbReference type="NCBI Taxonomy" id="490093"/>
    <lineage>
        <taxon>Bacteria</taxon>
        <taxon>Pseudomonadati</taxon>
        <taxon>Verrucomicrobiota</taxon>
        <taxon>Verrucomicrobiia</taxon>
        <taxon>Verrucomicrobiales</taxon>
        <taxon>Verrucomicrobiaceae</taxon>
        <taxon>Haloferula</taxon>
    </lineage>
</organism>
<accession>A0A934R8P8</accession>
<reference evidence="3" key="1">
    <citation type="submission" date="2021-01" db="EMBL/GenBank/DDBJ databases">
        <title>Modified the classification status of verrucomicrobia.</title>
        <authorList>
            <person name="Feng X."/>
        </authorList>
    </citation>
    <scope>NUCLEOTIDE SEQUENCE</scope>
    <source>
        <strain evidence="3">KCTC 22201</strain>
    </source>
</reference>
<dbReference type="GO" id="GO:0016810">
    <property type="term" value="F:hydrolase activity, acting on carbon-nitrogen (but not peptide) bonds"/>
    <property type="evidence" value="ECO:0007669"/>
    <property type="project" value="InterPro"/>
</dbReference>
<name>A0A934R8P8_9BACT</name>
<feature type="transmembrane region" description="Helical" evidence="1">
    <location>
        <begin position="68"/>
        <end position="89"/>
    </location>
</feature>
<dbReference type="GO" id="GO:0005975">
    <property type="term" value="P:carbohydrate metabolic process"/>
    <property type="evidence" value="ECO:0007669"/>
    <property type="project" value="InterPro"/>
</dbReference>
<feature type="transmembrane region" description="Helical" evidence="1">
    <location>
        <begin position="185"/>
        <end position="205"/>
    </location>
</feature>
<dbReference type="InterPro" id="IPR002509">
    <property type="entry name" value="NODB_dom"/>
</dbReference>
<proteinExistence type="predicted"/>
<feature type="transmembrane region" description="Helical" evidence="1">
    <location>
        <begin position="124"/>
        <end position="148"/>
    </location>
</feature>
<evidence type="ECO:0000256" key="1">
    <source>
        <dbReference type="SAM" id="Phobius"/>
    </source>
</evidence>
<dbReference type="Pfam" id="PF01522">
    <property type="entry name" value="Polysacc_deac_1"/>
    <property type="match status" value="1"/>
</dbReference>
<keyword evidence="1" id="KW-0472">Membrane</keyword>
<evidence type="ECO:0000313" key="3">
    <source>
        <dbReference type="EMBL" id="MBK1826357.1"/>
    </source>
</evidence>
<keyword evidence="1" id="KW-1133">Transmembrane helix</keyword>
<dbReference type="Gene3D" id="3.20.20.370">
    <property type="entry name" value="Glycoside hydrolase/deacetylase"/>
    <property type="match status" value="1"/>
</dbReference>
<evidence type="ECO:0000259" key="2">
    <source>
        <dbReference type="PROSITE" id="PS51677"/>
    </source>
</evidence>
<feature type="domain" description="NodB homology" evidence="2">
    <location>
        <begin position="219"/>
        <end position="395"/>
    </location>
</feature>
<dbReference type="CDD" id="cd10917">
    <property type="entry name" value="CE4_NodB_like_6s_7s"/>
    <property type="match status" value="1"/>
</dbReference>
<dbReference type="RefSeq" id="WP_200277243.1">
    <property type="nucleotide sequence ID" value="NZ_JAENII010000003.1"/>
</dbReference>
<dbReference type="SUPFAM" id="SSF88713">
    <property type="entry name" value="Glycoside hydrolase/deacetylase"/>
    <property type="match status" value="1"/>
</dbReference>
<dbReference type="PANTHER" id="PTHR10587">
    <property type="entry name" value="GLYCOSYL TRANSFERASE-RELATED"/>
    <property type="match status" value="1"/>
</dbReference>
<dbReference type="PROSITE" id="PS51677">
    <property type="entry name" value="NODB"/>
    <property type="match status" value="1"/>
</dbReference>
<dbReference type="EMBL" id="JAENII010000003">
    <property type="protein sequence ID" value="MBK1826357.1"/>
    <property type="molecule type" value="Genomic_DNA"/>
</dbReference>
<evidence type="ECO:0000313" key="4">
    <source>
        <dbReference type="Proteomes" id="UP000658278"/>
    </source>
</evidence>
<dbReference type="InterPro" id="IPR011330">
    <property type="entry name" value="Glyco_hydro/deAcase_b/a-brl"/>
</dbReference>
<gene>
    <name evidence="3" type="ORF">JIN81_04970</name>
</gene>
<feature type="transmembrane region" description="Helical" evidence="1">
    <location>
        <begin position="44"/>
        <end position="62"/>
    </location>
</feature>
<feature type="transmembrane region" description="Helical" evidence="1">
    <location>
        <begin position="160"/>
        <end position="179"/>
    </location>
</feature>
<dbReference type="PANTHER" id="PTHR10587:SF137">
    <property type="entry name" value="4-DEOXY-4-FORMAMIDO-L-ARABINOSE-PHOSPHOUNDECAPRENOL DEFORMYLASE ARND-RELATED"/>
    <property type="match status" value="1"/>
</dbReference>
<comment type="caution">
    <text evidence="3">The sequence shown here is derived from an EMBL/GenBank/DDBJ whole genome shotgun (WGS) entry which is preliminary data.</text>
</comment>